<dbReference type="EMBL" id="BARS01005760">
    <property type="protein sequence ID" value="GAF78273.1"/>
    <property type="molecule type" value="Genomic_DNA"/>
</dbReference>
<accession>X0SB34</accession>
<name>X0SB34_9ZZZZ</name>
<evidence type="ECO:0000313" key="1">
    <source>
        <dbReference type="EMBL" id="GAF78273.1"/>
    </source>
</evidence>
<sequence length="154" mass="18106">MGTLGRDDRLGINDLFTSLKWSFNRQWEVFQWIIEIASREGRSIKEVIDEGEIIAVLNNERINNPQKVKSIVRILKTRRFPSLLAAEKSFKKFLSKLPLPSGVKIIPPPFFEGIDYKLEIVFRKGEELREKLEELSHLSGLERITEFWRGREHR</sequence>
<gene>
    <name evidence="1" type="ORF">S01H1_11299</name>
</gene>
<protein>
    <submittedName>
        <fullName evidence="1">Uncharacterized protein</fullName>
    </submittedName>
</protein>
<reference evidence="1" key="1">
    <citation type="journal article" date="2014" name="Front. Microbiol.">
        <title>High frequency of phylogenetically diverse reductive dehalogenase-homologous genes in deep subseafloor sedimentary metagenomes.</title>
        <authorList>
            <person name="Kawai M."/>
            <person name="Futagami T."/>
            <person name="Toyoda A."/>
            <person name="Takaki Y."/>
            <person name="Nishi S."/>
            <person name="Hori S."/>
            <person name="Arai W."/>
            <person name="Tsubouchi T."/>
            <person name="Morono Y."/>
            <person name="Uchiyama I."/>
            <person name="Ito T."/>
            <person name="Fujiyama A."/>
            <person name="Inagaki F."/>
            <person name="Takami H."/>
        </authorList>
    </citation>
    <scope>NUCLEOTIDE SEQUENCE</scope>
    <source>
        <strain evidence="1">Expedition CK06-06</strain>
    </source>
</reference>
<comment type="caution">
    <text evidence="1">The sequence shown here is derived from an EMBL/GenBank/DDBJ whole genome shotgun (WGS) entry which is preliminary data.</text>
</comment>
<organism evidence="1">
    <name type="scientific">marine sediment metagenome</name>
    <dbReference type="NCBI Taxonomy" id="412755"/>
    <lineage>
        <taxon>unclassified sequences</taxon>
        <taxon>metagenomes</taxon>
        <taxon>ecological metagenomes</taxon>
    </lineage>
</organism>
<proteinExistence type="predicted"/>
<dbReference type="AlphaFoldDB" id="X0SB34"/>